<comment type="caution">
    <text evidence="1">The sequence shown here is derived from an EMBL/GenBank/DDBJ whole genome shotgun (WGS) entry which is preliminary data.</text>
</comment>
<reference evidence="1 2" key="1">
    <citation type="submission" date="2021-07" db="EMBL/GenBank/DDBJ databases">
        <authorList>
            <person name="Palmer J.M."/>
        </authorList>
    </citation>
    <scope>NUCLEOTIDE SEQUENCE [LARGE SCALE GENOMIC DNA]</scope>
    <source>
        <strain evidence="1 2">AT_MEX2019</strain>
        <tissue evidence="1">Muscle</tissue>
    </source>
</reference>
<sequence>MSCLVVAAADLCCGNKHFITAAQSDLSRIPEHRGRQAGASTQLRTIREKNHFRRLPTSPSALKSAFHLPVHPPTSHPGGLKVIEREPQSPHNNLSCQTPSWCDLPVPLETSDLQNISCLARPRTQDNHTLASCDSIKPFKLKFSLFGFLLHESSSP</sequence>
<accession>A0ABU7BDV4</accession>
<organism evidence="1 2">
    <name type="scientific">Ataeniobius toweri</name>
    <dbReference type="NCBI Taxonomy" id="208326"/>
    <lineage>
        <taxon>Eukaryota</taxon>
        <taxon>Metazoa</taxon>
        <taxon>Chordata</taxon>
        <taxon>Craniata</taxon>
        <taxon>Vertebrata</taxon>
        <taxon>Euteleostomi</taxon>
        <taxon>Actinopterygii</taxon>
        <taxon>Neopterygii</taxon>
        <taxon>Teleostei</taxon>
        <taxon>Neoteleostei</taxon>
        <taxon>Acanthomorphata</taxon>
        <taxon>Ovalentaria</taxon>
        <taxon>Atherinomorphae</taxon>
        <taxon>Cyprinodontiformes</taxon>
        <taxon>Goodeidae</taxon>
        <taxon>Ataeniobius</taxon>
    </lineage>
</organism>
<dbReference type="Proteomes" id="UP001345963">
    <property type="component" value="Unassembled WGS sequence"/>
</dbReference>
<name>A0ABU7BDV4_9TELE</name>
<protein>
    <submittedName>
        <fullName evidence="1">Uncharacterized protein</fullName>
    </submittedName>
</protein>
<dbReference type="EMBL" id="JAHUTI010050750">
    <property type="protein sequence ID" value="MED6248796.1"/>
    <property type="molecule type" value="Genomic_DNA"/>
</dbReference>
<evidence type="ECO:0000313" key="2">
    <source>
        <dbReference type="Proteomes" id="UP001345963"/>
    </source>
</evidence>
<proteinExistence type="predicted"/>
<gene>
    <name evidence="1" type="ORF">ATANTOWER_005218</name>
</gene>
<evidence type="ECO:0000313" key="1">
    <source>
        <dbReference type="EMBL" id="MED6248796.1"/>
    </source>
</evidence>
<keyword evidence="2" id="KW-1185">Reference proteome</keyword>